<gene>
    <name evidence="10" type="ORF">IX91_24075</name>
    <name evidence="11" type="ORF">VITU9109_17378</name>
</gene>
<dbReference type="Pfam" id="PF00330">
    <property type="entry name" value="Aconitase"/>
    <property type="match status" value="1"/>
</dbReference>
<reference evidence="11" key="1">
    <citation type="submission" date="2011-08" db="EMBL/GenBank/DDBJ databases">
        <authorList>
            <person name="Hoffman M."/>
            <person name="Strain E.A."/>
            <person name="Brown E."/>
            <person name="Allard M.W."/>
        </authorList>
    </citation>
    <scope>NUCLEOTIDE SEQUENCE</scope>
    <source>
        <strain evidence="11">ATCC 19109</strain>
    </source>
</reference>
<dbReference type="Proteomes" id="UP000003836">
    <property type="component" value="Unassembled WGS sequence"/>
</dbReference>
<dbReference type="RefSeq" id="WP_004744206.1">
    <property type="nucleotide sequence ID" value="NZ_AFWI01000112.1"/>
</dbReference>
<dbReference type="EMBL" id="CP009356">
    <property type="protein sequence ID" value="AIW17159.1"/>
    <property type="molecule type" value="Genomic_DNA"/>
</dbReference>
<evidence type="ECO:0000259" key="8">
    <source>
        <dbReference type="Pfam" id="PF00330"/>
    </source>
</evidence>
<dbReference type="HOGENOM" id="CLU_013476_2_1_6"/>
<organism evidence="10 13">
    <name type="scientific">Vibrio tubiashii ATCC 19109</name>
    <dbReference type="NCBI Taxonomy" id="1051646"/>
    <lineage>
        <taxon>Bacteria</taxon>
        <taxon>Pseudomonadati</taxon>
        <taxon>Pseudomonadota</taxon>
        <taxon>Gammaproteobacteria</taxon>
        <taxon>Vibrionales</taxon>
        <taxon>Vibrionaceae</taxon>
        <taxon>Vibrio</taxon>
        <taxon>Vibrio oreintalis group</taxon>
    </lineage>
</organism>
<reference evidence="11 12" key="2">
    <citation type="journal article" date="2012" name="Int. J. Syst. Evol. Microbiol.">
        <title>Vibrio caribbeanicus sp. nov., isolated from the marine sponge Scleritoderma cyanea.</title>
        <authorList>
            <person name="Hoffmann M."/>
            <person name="Monday S.R."/>
            <person name="Allard M.W."/>
            <person name="Strain E.A."/>
            <person name="Whittaker P."/>
            <person name="Naum M."/>
            <person name="McCarthy P.J."/>
            <person name="Lopez J.V."/>
            <person name="Fischer M."/>
            <person name="Brown E.W."/>
        </authorList>
    </citation>
    <scope>NUCLEOTIDE SEQUENCE [LARGE SCALE GENOMIC DNA]</scope>
    <source>
        <strain evidence="11 12">ATCC 19109</strain>
    </source>
</reference>
<evidence type="ECO:0000313" key="12">
    <source>
        <dbReference type="Proteomes" id="UP000003836"/>
    </source>
</evidence>
<evidence type="ECO:0000313" key="10">
    <source>
        <dbReference type="EMBL" id="AIW17159.1"/>
    </source>
</evidence>
<evidence type="ECO:0000256" key="6">
    <source>
        <dbReference type="ARBA" id="ARBA00023014"/>
    </source>
</evidence>
<dbReference type="GO" id="GO:0003994">
    <property type="term" value="F:aconitate hydratase activity"/>
    <property type="evidence" value="ECO:0007669"/>
    <property type="project" value="UniProtKB-EC"/>
</dbReference>
<dbReference type="EC" id="4.2.1.3" evidence="3"/>
<dbReference type="PANTHER" id="PTHR11670">
    <property type="entry name" value="ACONITASE/IRON-RESPONSIVE ELEMENT FAMILY MEMBER"/>
    <property type="match status" value="1"/>
</dbReference>
<evidence type="ECO:0000256" key="3">
    <source>
        <dbReference type="ARBA" id="ARBA00012926"/>
    </source>
</evidence>
<proteinExistence type="inferred from homology"/>
<evidence type="ECO:0000256" key="4">
    <source>
        <dbReference type="ARBA" id="ARBA00022723"/>
    </source>
</evidence>
<evidence type="ECO:0000256" key="5">
    <source>
        <dbReference type="ARBA" id="ARBA00023004"/>
    </source>
</evidence>
<keyword evidence="6" id="KW-0411">Iron-sulfur</keyword>
<dbReference type="SUPFAM" id="SSF52016">
    <property type="entry name" value="LeuD/IlvD-like"/>
    <property type="match status" value="1"/>
</dbReference>
<dbReference type="PATRIC" id="fig|1051646.9.peg.4900"/>
<name>F9T3X3_9VIBR</name>
<dbReference type="Gene3D" id="3.20.19.10">
    <property type="entry name" value="Aconitase, domain 4"/>
    <property type="match status" value="1"/>
</dbReference>
<dbReference type="NCBIfam" id="NF009520">
    <property type="entry name" value="PRK12881.1"/>
    <property type="match status" value="1"/>
</dbReference>
<evidence type="ECO:0000313" key="11">
    <source>
        <dbReference type="EMBL" id="EGU56488.1"/>
    </source>
</evidence>
<dbReference type="Proteomes" id="UP000030071">
    <property type="component" value="Plasmid p251"/>
</dbReference>
<feature type="domain" description="Aconitase/3-isopropylmalate dehydratase large subunit alpha/beta/alpha" evidence="8">
    <location>
        <begin position="68"/>
        <end position="540"/>
    </location>
</feature>
<protein>
    <recommendedName>
        <fullName evidence="3">aconitate hydratase</fullName>
        <ecNumber evidence="3">4.2.1.3</ecNumber>
    </recommendedName>
</protein>
<dbReference type="InterPro" id="IPR000573">
    <property type="entry name" value="AconitaseA/IPMdHydase_ssu_swvl"/>
</dbReference>
<dbReference type="Pfam" id="PF00694">
    <property type="entry name" value="Aconitase_C"/>
    <property type="match status" value="1"/>
</dbReference>
<evidence type="ECO:0000313" key="13">
    <source>
        <dbReference type="Proteomes" id="UP000030071"/>
    </source>
</evidence>
<feature type="domain" description="Aconitase A/isopropylmalate dehydratase small subunit swivel" evidence="9">
    <location>
        <begin position="665"/>
        <end position="792"/>
    </location>
</feature>
<dbReference type="GO" id="GO:0046872">
    <property type="term" value="F:metal ion binding"/>
    <property type="evidence" value="ECO:0007669"/>
    <property type="project" value="UniProtKB-KW"/>
</dbReference>
<evidence type="ECO:0000256" key="1">
    <source>
        <dbReference type="ARBA" id="ARBA00001966"/>
    </source>
</evidence>
<dbReference type="GeneID" id="23447804"/>
<evidence type="ECO:0000259" key="9">
    <source>
        <dbReference type="Pfam" id="PF00694"/>
    </source>
</evidence>
<dbReference type="EMBL" id="AFWI01000112">
    <property type="protein sequence ID" value="EGU56488.1"/>
    <property type="molecule type" value="Genomic_DNA"/>
</dbReference>
<dbReference type="InterPro" id="IPR006249">
    <property type="entry name" value="Aconitase/IRP2"/>
</dbReference>
<keyword evidence="10" id="KW-0614">Plasmid</keyword>
<comment type="catalytic activity">
    <reaction evidence="7">
        <text>citrate = D-threo-isocitrate</text>
        <dbReference type="Rhea" id="RHEA:10336"/>
        <dbReference type="ChEBI" id="CHEBI:15562"/>
        <dbReference type="ChEBI" id="CHEBI:16947"/>
        <dbReference type="EC" id="4.2.1.3"/>
    </reaction>
</comment>
<reference evidence="10 13" key="3">
    <citation type="submission" date="2014-08" db="EMBL/GenBank/DDBJ databases">
        <title>First Complete Genome Sequence of the Shellfish Pathogen Vibrio tubiashii.</title>
        <authorList>
            <person name="Richards G.P."/>
            <person name="Needleman D.S."/>
            <person name="Watson M.A."/>
            <person name="Bono J.L."/>
        </authorList>
    </citation>
    <scope>NUCLEOTIDE SEQUENCE [LARGE SCALE GENOMIC DNA]</scope>
    <source>
        <strain evidence="10 13">ATCC 19109</strain>
        <plasmid evidence="10">p251</plasmid>
        <plasmid evidence="13">Plasmid p251</plasmid>
    </source>
</reference>
<dbReference type="KEGG" id="vtu:IX91_24075"/>
<keyword evidence="4" id="KW-0479">Metal-binding</keyword>
<accession>F9T3X3</accession>
<evidence type="ECO:0000256" key="7">
    <source>
        <dbReference type="ARBA" id="ARBA00023501"/>
    </source>
</evidence>
<dbReference type="Gene3D" id="3.30.499.10">
    <property type="entry name" value="Aconitase, domain 3"/>
    <property type="match status" value="2"/>
</dbReference>
<dbReference type="InterPro" id="IPR015931">
    <property type="entry name" value="Acnase/IPM_dHydase_lsu_aba_1/3"/>
</dbReference>
<dbReference type="eggNOG" id="COG1048">
    <property type="taxonomic scope" value="Bacteria"/>
</dbReference>
<comment type="cofactor">
    <cofactor evidence="1">
        <name>[4Fe-4S] cluster</name>
        <dbReference type="ChEBI" id="CHEBI:49883"/>
    </cofactor>
</comment>
<keyword evidence="12" id="KW-1185">Reference proteome</keyword>
<dbReference type="AlphaFoldDB" id="F9T3X3"/>
<keyword evidence="5" id="KW-0408">Iron</keyword>
<dbReference type="GO" id="GO:0051536">
    <property type="term" value="F:iron-sulfur cluster binding"/>
    <property type="evidence" value="ECO:0007669"/>
    <property type="project" value="UniProtKB-KW"/>
</dbReference>
<dbReference type="InterPro" id="IPR036008">
    <property type="entry name" value="Aconitase_4Fe-4S_dom"/>
</dbReference>
<dbReference type="InterPro" id="IPR001030">
    <property type="entry name" value="Acoase/IPM_deHydtase_lsu_aba"/>
</dbReference>
<dbReference type="PRINTS" id="PR00415">
    <property type="entry name" value="ACONITASE"/>
</dbReference>
<dbReference type="InterPro" id="IPR015928">
    <property type="entry name" value="Aconitase/3IPM_dehydase_swvl"/>
</dbReference>
<geneLocation type="plasmid" evidence="10 13">
    <name>p251</name>
</geneLocation>
<comment type="similarity">
    <text evidence="2">Belongs to the aconitase/IPM isomerase family.</text>
</comment>
<dbReference type="SUPFAM" id="SSF53732">
    <property type="entry name" value="Aconitase iron-sulfur domain"/>
    <property type="match status" value="1"/>
</dbReference>
<dbReference type="NCBIfam" id="NF006757">
    <property type="entry name" value="PRK09277.1"/>
    <property type="match status" value="1"/>
</dbReference>
<evidence type="ECO:0000256" key="2">
    <source>
        <dbReference type="ARBA" id="ARBA00007185"/>
    </source>
</evidence>
<sequence length="876" mass="96279">MFSSNYLDTFDVGKKRYTFVSVPKFSAYHDVEIDTIPFTIKLFVEYLIRTEQSEAALRLLEQYRSEAQSDIEFTFSPSRLIMQDYTGVPVLVDLASLRTLLSEKGQDPRVITPQLPTTLVIDHSIQAEHFGCHDASQRNYSEEIAKNTERYQFIRWAQDAFDNIEVVPPNRGIVHQINVENKSVLLTEDVKDDGKTIIYPDSVIGSDSHTTMINGIGVLGWGAGGLEVESLMLGIPTSRKMPALIGVQIEGELGTGVSAYDLALYMTNLFRRENLSGSLVEIYGSGVKQLSAFDRCTIANMAPEMGIMCCLFPVDQQTIQHLSLTGKTKHSQELATRYYSHQKMMGAECLDDSAFSHVVKIDLSHVSVSIAGPYLPNNLTSVEQIAHENPISHHSQGKKTILDGHIAIASITSCTTTSNPELMLTAALLAKNAAAKGLKVQPDIKTTFAPGSRSVLHYLTKGQLMEGLEALGFYHVGYGCTTCNGGSGTLTDNVIEAIEQGTDCVAVVSSNRNYTGRIHGKIEKAYLCSPAMTVAYALAGNIGVDVLTESLGKDLNNNDVYLKDIMPTRHQVEALYSSLVTKESFETLLNDNDKEWLSNPKGNEALHHWDIHSTYLQNPSFLTEVSKMGSSPYQNMNVLLNLGDDISTDDISPVAKITTESYAGQYLLEKGESPLSLNSYGARRSNHHVMIRGGFSGPRKINLLGIDLPSGHTLHSQTNEIAPVHQVALDYLSQGQCSVIFAGERYGVGSSRDWAAKVQRCLGVKVVIAASFERIHRANLVAVGILPLILANEDAQYKKLLNGREKITVRMPNQEITSDTVSVEIENLSGSRERLVLSCKVALYSRSEREQFRSGGLLPYALETLAGVSECETEMT</sequence>